<keyword evidence="2 3" id="KW-0040">ANK repeat</keyword>
<evidence type="ECO:0000256" key="3">
    <source>
        <dbReference type="PROSITE-ProRule" id="PRU00023"/>
    </source>
</evidence>
<dbReference type="Proteomes" id="UP001321760">
    <property type="component" value="Unassembled WGS sequence"/>
</dbReference>
<name>A0AAV9GPS1_9PEZI</name>
<feature type="repeat" description="ANK" evidence="3">
    <location>
        <begin position="190"/>
        <end position="214"/>
    </location>
</feature>
<dbReference type="SUPFAM" id="SSF48403">
    <property type="entry name" value="Ankyrin repeat"/>
    <property type="match status" value="1"/>
</dbReference>
<evidence type="ECO:0000256" key="2">
    <source>
        <dbReference type="ARBA" id="ARBA00023043"/>
    </source>
</evidence>
<dbReference type="PANTHER" id="PTHR24198:SF165">
    <property type="entry name" value="ANKYRIN REPEAT-CONTAINING PROTEIN-RELATED"/>
    <property type="match status" value="1"/>
</dbReference>
<organism evidence="4 5">
    <name type="scientific">Podospora aff. communis PSN243</name>
    <dbReference type="NCBI Taxonomy" id="3040156"/>
    <lineage>
        <taxon>Eukaryota</taxon>
        <taxon>Fungi</taxon>
        <taxon>Dikarya</taxon>
        <taxon>Ascomycota</taxon>
        <taxon>Pezizomycotina</taxon>
        <taxon>Sordariomycetes</taxon>
        <taxon>Sordariomycetidae</taxon>
        <taxon>Sordariales</taxon>
        <taxon>Podosporaceae</taxon>
        <taxon>Podospora</taxon>
    </lineage>
</organism>
<reference evidence="4" key="1">
    <citation type="journal article" date="2023" name="Mol. Phylogenet. Evol.">
        <title>Genome-scale phylogeny and comparative genomics of the fungal order Sordariales.</title>
        <authorList>
            <person name="Hensen N."/>
            <person name="Bonometti L."/>
            <person name="Westerberg I."/>
            <person name="Brannstrom I.O."/>
            <person name="Guillou S."/>
            <person name="Cros-Aarteil S."/>
            <person name="Calhoun S."/>
            <person name="Haridas S."/>
            <person name="Kuo A."/>
            <person name="Mondo S."/>
            <person name="Pangilinan J."/>
            <person name="Riley R."/>
            <person name="LaButti K."/>
            <person name="Andreopoulos B."/>
            <person name="Lipzen A."/>
            <person name="Chen C."/>
            <person name="Yan M."/>
            <person name="Daum C."/>
            <person name="Ng V."/>
            <person name="Clum A."/>
            <person name="Steindorff A."/>
            <person name="Ohm R.A."/>
            <person name="Martin F."/>
            <person name="Silar P."/>
            <person name="Natvig D.O."/>
            <person name="Lalanne C."/>
            <person name="Gautier V."/>
            <person name="Ament-Velasquez S.L."/>
            <person name="Kruys A."/>
            <person name="Hutchinson M.I."/>
            <person name="Powell A.J."/>
            <person name="Barry K."/>
            <person name="Miller A.N."/>
            <person name="Grigoriev I.V."/>
            <person name="Debuchy R."/>
            <person name="Gladieux P."/>
            <person name="Hiltunen Thoren M."/>
            <person name="Johannesson H."/>
        </authorList>
    </citation>
    <scope>NUCLEOTIDE SEQUENCE</scope>
    <source>
        <strain evidence="4">PSN243</strain>
    </source>
</reference>
<dbReference type="AlphaFoldDB" id="A0AAV9GPS1"/>
<keyword evidence="1" id="KW-0677">Repeat</keyword>
<feature type="repeat" description="ANK" evidence="3">
    <location>
        <begin position="156"/>
        <end position="189"/>
    </location>
</feature>
<gene>
    <name evidence="4" type="ORF">QBC34DRAFT_378661</name>
</gene>
<keyword evidence="5" id="KW-1185">Reference proteome</keyword>
<evidence type="ECO:0000256" key="1">
    <source>
        <dbReference type="ARBA" id="ARBA00022737"/>
    </source>
</evidence>
<dbReference type="Gene3D" id="1.25.40.20">
    <property type="entry name" value="Ankyrin repeat-containing domain"/>
    <property type="match status" value="3"/>
</dbReference>
<evidence type="ECO:0000313" key="4">
    <source>
        <dbReference type="EMBL" id="KAK4450844.1"/>
    </source>
</evidence>
<sequence length="248" mass="26207">MVIINDDPPLISAVKTNDTPAVKRLLASTATDVNATDSEGRSALYHAVRLNRKFIAERLIVDPSVDLNLRSKAGWTPFAGTLMLGDADLAQKFLDTGQGKESTVKLLLDLPGVDANDADTGNWTALSYAVGHGHAGVTKLLLAAKGVNPEPKDAKDGTTPIFTACEQGYTDILRQLLAAPGVDVTARSVTGDTLLHVAALNGQDEVVRILLATGKMDVDVKDDKGRTAREVAVQSESVEVVALLEGRA</sequence>
<dbReference type="PANTHER" id="PTHR24198">
    <property type="entry name" value="ANKYRIN REPEAT AND PROTEIN KINASE DOMAIN-CONTAINING PROTEIN"/>
    <property type="match status" value="1"/>
</dbReference>
<evidence type="ECO:0000313" key="5">
    <source>
        <dbReference type="Proteomes" id="UP001321760"/>
    </source>
</evidence>
<protein>
    <submittedName>
        <fullName evidence="4">Inversin</fullName>
    </submittedName>
</protein>
<reference evidence="4" key="2">
    <citation type="submission" date="2023-05" db="EMBL/GenBank/DDBJ databases">
        <authorList>
            <consortium name="Lawrence Berkeley National Laboratory"/>
            <person name="Steindorff A."/>
            <person name="Hensen N."/>
            <person name="Bonometti L."/>
            <person name="Westerberg I."/>
            <person name="Brannstrom I.O."/>
            <person name="Guillou S."/>
            <person name="Cros-Aarteil S."/>
            <person name="Calhoun S."/>
            <person name="Haridas S."/>
            <person name="Kuo A."/>
            <person name="Mondo S."/>
            <person name="Pangilinan J."/>
            <person name="Riley R."/>
            <person name="Labutti K."/>
            <person name="Andreopoulos B."/>
            <person name="Lipzen A."/>
            <person name="Chen C."/>
            <person name="Yanf M."/>
            <person name="Daum C."/>
            <person name="Ng V."/>
            <person name="Clum A."/>
            <person name="Ohm R."/>
            <person name="Martin F."/>
            <person name="Silar P."/>
            <person name="Natvig D."/>
            <person name="Lalanne C."/>
            <person name="Gautier V."/>
            <person name="Ament-Velasquez S.L."/>
            <person name="Kruys A."/>
            <person name="Hutchinson M.I."/>
            <person name="Powell A.J."/>
            <person name="Barry K."/>
            <person name="Miller A.N."/>
            <person name="Grigoriev I.V."/>
            <person name="Debuchy R."/>
            <person name="Gladieux P."/>
            <person name="Thoren M.H."/>
            <person name="Johannesson H."/>
        </authorList>
    </citation>
    <scope>NUCLEOTIDE SEQUENCE</scope>
    <source>
        <strain evidence="4">PSN243</strain>
    </source>
</reference>
<dbReference type="SMART" id="SM00248">
    <property type="entry name" value="ANK"/>
    <property type="match status" value="6"/>
</dbReference>
<dbReference type="Pfam" id="PF12796">
    <property type="entry name" value="Ank_2"/>
    <property type="match status" value="2"/>
</dbReference>
<dbReference type="InterPro" id="IPR036770">
    <property type="entry name" value="Ankyrin_rpt-contain_sf"/>
</dbReference>
<dbReference type="InterPro" id="IPR002110">
    <property type="entry name" value="Ankyrin_rpt"/>
</dbReference>
<proteinExistence type="predicted"/>
<dbReference type="PROSITE" id="PS50297">
    <property type="entry name" value="ANK_REP_REGION"/>
    <property type="match status" value="1"/>
</dbReference>
<dbReference type="EMBL" id="MU865930">
    <property type="protein sequence ID" value="KAK4450844.1"/>
    <property type="molecule type" value="Genomic_DNA"/>
</dbReference>
<dbReference type="PROSITE" id="PS50088">
    <property type="entry name" value="ANK_REPEAT"/>
    <property type="match status" value="2"/>
</dbReference>
<accession>A0AAV9GPS1</accession>
<comment type="caution">
    <text evidence="4">The sequence shown here is derived from an EMBL/GenBank/DDBJ whole genome shotgun (WGS) entry which is preliminary data.</text>
</comment>
<dbReference type="Pfam" id="PF00023">
    <property type="entry name" value="Ank"/>
    <property type="match status" value="1"/>
</dbReference>